<comment type="caution">
    <text evidence="1">The sequence shown here is derived from an EMBL/GenBank/DDBJ whole genome shotgun (WGS) entry which is preliminary data.</text>
</comment>
<evidence type="ECO:0000313" key="1">
    <source>
        <dbReference type="EMBL" id="GKX65368.1"/>
    </source>
</evidence>
<organism evidence="1 2">
    <name type="scientific">Inconstantimicrobium mannanitabidum</name>
    <dbReference type="NCBI Taxonomy" id="1604901"/>
    <lineage>
        <taxon>Bacteria</taxon>
        <taxon>Bacillati</taxon>
        <taxon>Bacillota</taxon>
        <taxon>Clostridia</taxon>
        <taxon>Eubacteriales</taxon>
        <taxon>Clostridiaceae</taxon>
        <taxon>Inconstantimicrobium</taxon>
    </lineage>
</organism>
<reference evidence="1" key="1">
    <citation type="journal article" date="2025" name="Int. J. Syst. Evol. Microbiol.">
        <title>Inconstantimicrobium mannanitabidum sp. nov., a novel member of the family Clostridiaceae isolated from anoxic soil under the treatment of reductive soil disinfestation.</title>
        <authorList>
            <person name="Ueki A."/>
            <person name="Tonouchi A."/>
            <person name="Honma S."/>
            <person name="Kaku N."/>
            <person name="Ueki K."/>
        </authorList>
    </citation>
    <scope>NUCLEOTIDE SEQUENCE</scope>
    <source>
        <strain evidence="1">TW13</strain>
    </source>
</reference>
<sequence length="289" mass="32830">MIKNVLEIVDREIYRVDVLDGVRRIKNIFYEKNIECSAVYENDKLVGVLTQKDLSIAHPNRIIADVMTDRYICTDTNTHIWKVKEIYDSNSEIDVIFVKEKNDIVGQVTRTGIEMEIGKHIDLLTGLYKNDYIFHKAYDFIQSGQSVTLMFIDLNNFGSIDKKYGHIFGDLVLKGVGQVVKNNYNSDVFVCRYAGDEFAILTPYGINQCKEFAEKLNKDINEYTFPNDIPVTASIGITACKLKDKIFDNIVEVVKQLVNTASLASTKAKRSLDTSIVVEKLDMDGLVIE</sequence>
<keyword evidence="2" id="KW-1185">Reference proteome</keyword>
<evidence type="ECO:0000313" key="2">
    <source>
        <dbReference type="Proteomes" id="UP001058074"/>
    </source>
</evidence>
<accession>A0ACB5R8L9</accession>
<dbReference type="Proteomes" id="UP001058074">
    <property type="component" value="Unassembled WGS sequence"/>
</dbReference>
<gene>
    <name evidence="1" type="ORF">rsdtw13_06260</name>
</gene>
<proteinExistence type="predicted"/>
<protein>
    <submittedName>
        <fullName evidence="1">Diguanylate cyclase</fullName>
    </submittedName>
</protein>
<dbReference type="EMBL" id="BROD01000001">
    <property type="protein sequence ID" value="GKX65368.1"/>
    <property type="molecule type" value="Genomic_DNA"/>
</dbReference>
<name>A0ACB5R8L9_9CLOT</name>